<dbReference type="GO" id="GO:0016887">
    <property type="term" value="F:ATP hydrolysis activity"/>
    <property type="evidence" value="ECO:0007669"/>
    <property type="project" value="InterPro"/>
</dbReference>
<dbReference type="GO" id="GO:0042626">
    <property type="term" value="F:ATPase-coupled transmembrane transporter activity"/>
    <property type="evidence" value="ECO:0007669"/>
    <property type="project" value="TreeGrafter"/>
</dbReference>
<dbReference type="InterPro" id="IPR017871">
    <property type="entry name" value="ABC_transporter-like_CS"/>
</dbReference>
<evidence type="ECO:0000256" key="6">
    <source>
        <dbReference type="ARBA" id="ARBA00022840"/>
    </source>
</evidence>
<name>X1VGF6_9ZZZZ</name>
<evidence type="ECO:0000313" key="10">
    <source>
        <dbReference type="EMBL" id="GAJ13701.1"/>
    </source>
</evidence>
<dbReference type="AlphaFoldDB" id="X1VGF6"/>
<keyword evidence="7" id="KW-1133">Transmembrane helix</keyword>
<dbReference type="EMBL" id="BARW01027193">
    <property type="protein sequence ID" value="GAJ13701.1"/>
    <property type="molecule type" value="Genomic_DNA"/>
</dbReference>
<keyword evidence="3" id="KW-1003">Cell membrane</keyword>
<keyword evidence="4" id="KW-0812">Transmembrane</keyword>
<keyword evidence="6" id="KW-0067">ATP-binding</keyword>
<evidence type="ECO:0000259" key="9">
    <source>
        <dbReference type="PROSITE" id="PS50893"/>
    </source>
</evidence>
<reference evidence="10" key="1">
    <citation type="journal article" date="2014" name="Front. Microbiol.">
        <title>High frequency of phylogenetically diverse reductive dehalogenase-homologous genes in deep subseafloor sedimentary metagenomes.</title>
        <authorList>
            <person name="Kawai M."/>
            <person name="Futagami T."/>
            <person name="Toyoda A."/>
            <person name="Takaki Y."/>
            <person name="Nishi S."/>
            <person name="Hori S."/>
            <person name="Arai W."/>
            <person name="Tsubouchi T."/>
            <person name="Morono Y."/>
            <person name="Uchiyama I."/>
            <person name="Ito T."/>
            <person name="Fujiyama A."/>
            <person name="Inagaki F."/>
            <person name="Takami H."/>
        </authorList>
    </citation>
    <scope>NUCLEOTIDE SEQUENCE</scope>
    <source>
        <strain evidence="10">Expedition CK06-06</strain>
    </source>
</reference>
<dbReference type="InterPro" id="IPR027417">
    <property type="entry name" value="P-loop_NTPase"/>
</dbReference>
<dbReference type="PROSITE" id="PS00211">
    <property type="entry name" value="ABC_TRANSPORTER_1"/>
    <property type="match status" value="1"/>
</dbReference>
<dbReference type="PANTHER" id="PTHR24221:SF654">
    <property type="entry name" value="ATP-BINDING CASSETTE SUB-FAMILY B MEMBER 6"/>
    <property type="match status" value="1"/>
</dbReference>
<feature type="non-terminal residue" evidence="10">
    <location>
        <position position="257"/>
    </location>
</feature>
<protein>
    <recommendedName>
        <fullName evidence="9">ABC transporter domain-containing protein</fullName>
    </recommendedName>
</protein>
<evidence type="ECO:0000256" key="7">
    <source>
        <dbReference type="ARBA" id="ARBA00022989"/>
    </source>
</evidence>
<dbReference type="InterPro" id="IPR039421">
    <property type="entry name" value="Type_1_exporter"/>
</dbReference>
<dbReference type="InterPro" id="IPR003593">
    <property type="entry name" value="AAA+_ATPase"/>
</dbReference>
<dbReference type="InterPro" id="IPR003439">
    <property type="entry name" value="ABC_transporter-like_ATP-bd"/>
</dbReference>
<keyword evidence="5" id="KW-0547">Nucleotide-binding</keyword>
<evidence type="ECO:0000256" key="4">
    <source>
        <dbReference type="ARBA" id="ARBA00022692"/>
    </source>
</evidence>
<accession>X1VGF6</accession>
<dbReference type="GO" id="GO:0005524">
    <property type="term" value="F:ATP binding"/>
    <property type="evidence" value="ECO:0007669"/>
    <property type="project" value="UniProtKB-KW"/>
</dbReference>
<dbReference type="SUPFAM" id="SSF52540">
    <property type="entry name" value="P-loop containing nucleoside triphosphate hydrolases"/>
    <property type="match status" value="1"/>
</dbReference>
<evidence type="ECO:0000256" key="3">
    <source>
        <dbReference type="ARBA" id="ARBA00022475"/>
    </source>
</evidence>
<dbReference type="PANTHER" id="PTHR24221">
    <property type="entry name" value="ATP-BINDING CASSETTE SUB-FAMILY B"/>
    <property type="match status" value="1"/>
</dbReference>
<dbReference type="Pfam" id="PF00005">
    <property type="entry name" value="ABC_tran"/>
    <property type="match status" value="1"/>
</dbReference>
<organism evidence="10">
    <name type="scientific">marine sediment metagenome</name>
    <dbReference type="NCBI Taxonomy" id="412755"/>
    <lineage>
        <taxon>unclassified sequences</taxon>
        <taxon>metagenomes</taxon>
        <taxon>ecological metagenomes</taxon>
    </lineage>
</organism>
<dbReference type="PROSITE" id="PS50893">
    <property type="entry name" value="ABC_TRANSPORTER_2"/>
    <property type="match status" value="1"/>
</dbReference>
<dbReference type="SMART" id="SM00382">
    <property type="entry name" value="AAA"/>
    <property type="match status" value="1"/>
</dbReference>
<dbReference type="GO" id="GO:0005886">
    <property type="term" value="C:plasma membrane"/>
    <property type="evidence" value="ECO:0007669"/>
    <property type="project" value="UniProtKB-SubCell"/>
</dbReference>
<comment type="subcellular location">
    <subcellularLocation>
        <location evidence="1">Cell membrane</location>
        <topology evidence="1">Multi-pass membrane protein</topology>
    </subcellularLocation>
</comment>
<keyword evidence="2" id="KW-0813">Transport</keyword>
<dbReference type="Gene3D" id="3.40.50.300">
    <property type="entry name" value="P-loop containing nucleotide triphosphate hydrolases"/>
    <property type="match status" value="1"/>
</dbReference>
<feature type="domain" description="ABC transporter" evidence="9">
    <location>
        <begin position="23"/>
        <end position="256"/>
    </location>
</feature>
<sequence length="257" mass="27842">VVDMAAEHEKPGAIELSPLKGKIEFRDVVFTYPGSDEPVLKGINLTVKAGQTIAIVGPNGAGKTTLVNLIPRFYDVDSGMVLIDGQDIREATLKSLRGQIGMVTQKVVTFNDTIAANIGYGKADATREEIIEAAKRSFSHEFIEPLREGYDAVIGEHGSGLSGGQLQRIVIARAIVKNPAILIFDEAMSQIDADSEAKIHKALSELIQDRTSFVIAHRFSTVVSADATVVMDNGQIVAQGSHYELIQDCPLYQSLYE</sequence>
<evidence type="ECO:0000256" key="2">
    <source>
        <dbReference type="ARBA" id="ARBA00022448"/>
    </source>
</evidence>
<keyword evidence="8" id="KW-0472">Membrane</keyword>
<proteinExistence type="predicted"/>
<evidence type="ECO:0000256" key="1">
    <source>
        <dbReference type="ARBA" id="ARBA00004651"/>
    </source>
</evidence>
<dbReference type="FunFam" id="3.40.50.300:FF:000221">
    <property type="entry name" value="Multidrug ABC transporter ATP-binding protein"/>
    <property type="match status" value="1"/>
</dbReference>
<evidence type="ECO:0000256" key="5">
    <source>
        <dbReference type="ARBA" id="ARBA00022741"/>
    </source>
</evidence>
<gene>
    <name evidence="10" type="ORF">S12H4_44173</name>
</gene>
<comment type="caution">
    <text evidence="10">The sequence shown here is derived from an EMBL/GenBank/DDBJ whole genome shotgun (WGS) entry which is preliminary data.</text>
</comment>
<feature type="non-terminal residue" evidence="10">
    <location>
        <position position="1"/>
    </location>
</feature>
<evidence type="ECO:0000256" key="8">
    <source>
        <dbReference type="ARBA" id="ARBA00023136"/>
    </source>
</evidence>